<keyword evidence="2" id="KW-1185">Reference proteome</keyword>
<reference evidence="1 2" key="1">
    <citation type="journal article" date="2023" name="Life. Sci Alliance">
        <title>Evolutionary insights into 3D genome organization and epigenetic landscape of Vigna mungo.</title>
        <authorList>
            <person name="Junaid A."/>
            <person name="Singh B."/>
            <person name="Bhatia S."/>
        </authorList>
    </citation>
    <scope>NUCLEOTIDE SEQUENCE [LARGE SCALE GENOMIC DNA]</scope>
    <source>
        <strain evidence="1">Urdbean</strain>
    </source>
</reference>
<organism evidence="1 2">
    <name type="scientific">Vigna mungo</name>
    <name type="common">Black gram</name>
    <name type="synonym">Phaseolus mungo</name>
    <dbReference type="NCBI Taxonomy" id="3915"/>
    <lineage>
        <taxon>Eukaryota</taxon>
        <taxon>Viridiplantae</taxon>
        <taxon>Streptophyta</taxon>
        <taxon>Embryophyta</taxon>
        <taxon>Tracheophyta</taxon>
        <taxon>Spermatophyta</taxon>
        <taxon>Magnoliopsida</taxon>
        <taxon>eudicotyledons</taxon>
        <taxon>Gunneridae</taxon>
        <taxon>Pentapetalae</taxon>
        <taxon>rosids</taxon>
        <taxon>fabids</taxon>
        <taxon>Fabales</taxon>
        <taxon>Fabaceae</taxon>
        <taxon>Papilionoideae</taxon>
        <taxon>50 kb inversion clade</taxon>
        <taxon>NPAAA clade</taxon>
        <taxon>indigoferoid/millettioid clade</taxon>
        <taxon>Phaseoleae</taxon>
        <taxon>Vigna</taxon>
    </lineage>
</organism>
<name>A0AAQ3N3U1_VIGMU</name>
<accession>A0AAQ3N3U1</accession>
<evidence type="ECO:0000313" key="2">
    <source>
        <dbReference type="Proteomes" id="UP001374535"/>
    </source>
</evidence>
<feature type="non-terminal residue" evidence="1">
    <location>
        <position position="1"/>
    </location>
</feature>
<dbReference type="EMBL" id="CP144694">
    <property type="protein sequence ID" value="WVZ02050.1"/>
    <property type="molecule type" value="Genomic_DNA"/>
</dbReference>
<dbReference type="AlphaFoldDB" id="A0AAQ3N3U1"/>
<proteinExistence type="predicted"/>
<sequence length="108" mass="11991">KCCRCCRLRTSSSTSHSSNRANRLQINPRATHISSSSPLTHQKRNLRVFSFSITCKSNNVSNHRVNFLQARISIAILHPSLKAAHGTGTKFSLMTAQEAFPLPSNMKP</sequence>
<gene>
    <name evidence="1" type="ORF">V8G54_022856</name>
</gene>
<evidence type="ECO:0000313" key="1">
    <source>
        <dbReference type="EMBL" id="WVZ02050.1"/>
    </source>
</evidence>
<protein>
    <submittedName>
        <fullName evidence="1">Uncharacterized protein</fullName>
    </submittedName>
</protein>
<dbReference type="Proteomes" id="UP001374535">
    <property type="component" value="Chromosome 7"/>
</dbReference>